<evidence type="ECO:0000259" key="2">
    <source>
        <dbReference type="Pfam" id="PF16747"/>
    </source>
</evidence>
<dbReference type="Pfam" id="PF16747">
    <property type="entry name" value="Adhesin_E"/>
    <property type="match status" value="1"/>
</dbReference>
<comment type="caution">
    <text evidence="3">The sequence shown here is derived from an EMBL/GenBank/DDBJ whole genome shotgun (WGS) entry which is preliminary data.</text>
</comment>
<dbReference type="EMBL" id="QAYE01000007">
    <property type="protein sequence ID" value="PTW45581.1"/>
    <property type="molecule type" value="Genomic_DNA"/>
</dbReference>
<dbReference type="GeneID" id="91006894"/>
<reference evidence="3 4" key="1">
    <citation type="submission" date="2018-04" db="EMBL/GenBank/DDBJ databases">
        <title>Genomic Encyclopedia of Type Strains, Phase III (KMG-III): the genomes of soil and plant-associated and newly described type strains.</title>
        <authorList>
            <person name="Whitman W."/>
        </authorList>
    </citation>
    <scope>NUCLEOTIDE SEQUENCE [LARGE SCALE GENOMIC DNA]</scope>
    <source>
        <strain evidence="3 4">MA-olki</strain>
    </source>
</reference>
<evidence type="ECO:0000313" key="4">
    <source>
        <dbReference type="Proteomes" id="UP000244013"/>
    </source>
</evidence>
<feature type="domain" description="Surface-adhesin protein E-like" evidence="2">
    <location>
        <begin position="29"/>
        <end position="125"/>
    </location>
</feature>
<sequence>MKILTAVAVIAATMLTAAPANSERFVIVAAEAQDSMVAIDLDTIRDVAGYRRAWLTTVVMDSAYLKPIFAQTLYQFDCKAERSQMLSGKMFGDDQKFIDDVTGNSSWEFPAPSTSAYLALSYACGKAAKEDEVLNISAYQMFKAFVGTRTTARRKK</sequence>
<feature type="signal peptide" evidence="1">
    <location>
        <begin position="1"/>
        <end position="22"/>
    </location>
</feature>
<dbReference type="AlphaFoldDB" id="A0A2T5U260"/>
<evidence type="ECO:0000256" key="1">
    <source>
        <dbReference type="SAM" id="SignalP"/>
    </source>
</evidence>
<organism evidence="3 4">
    <name type="scientific">Sphingomonas faeni</name>
    <dbReference type="NCBI Taxonomy" id="185950"/>
    <lineage>
        <taxon>Bacteria</taxon>
        <taxon>Pseudomonadati</taxon>
        <taxon>Pseudomonadota</taxon>
        <taxon>Alphaproteobacteria</taxon>
        <taxon>Sphingomonadales</taxon>
        <taxon>Sphingomonadaceae</taxon>
        <taxon>Sphingomonas</taxon>
    </lineage>
</organism>
<keyword evidence="1" id="KW-0732">Signal</keyword>
<name>A0A2T5U260_9SPHN</name>
<protein>
    <recommendedName>
        <fullName evidence="2">Surface-adhesin protein E-like domain-containing protein</fullName>
    </recommendedName>
</protein>
<dbReference type="RefSeq" id="WP_107954993.1">
    <property type="nucleotide sequence ID" value="NZ_QAYE01000007.1"/>
</dbReference>
<proteinExistence type="predicted"/>
<evidence type="ECO:0000313" key="3">
    <source>
        <dbReference type="EMBL" id="PTW45581.1"/>
    </source>
</evidence>
<gene>
    <name evidence="3" type="ORF">C8J25_107266</name>
</gene>
<accession>A0A2T5U260</accession>
<feature type="chain" id="PRO_5015513835" description="Surface-adhesin protein E-like domain-containing protein" evidence="1">
    <location>
        <begin position="23"/>
        <end position="156"/>
    </location>
</feature>
<dbReference type="Proteomes" id="UP000244013">
    <property type="component" value="Unassembled WGS sequence"/>
</dbReference>
<dbReference type="InterPro" id="IPR031939">
    <property type="entry name" value="Adhesin_E-like"/>
</dbReference>